<dbReference type="Pfam" id="PF13561">
    <property type="entry name" value="adh_short_C2"/>
    <property type="match status" value="1"/>
</dbReference>
<evidence type="ECO:0000256" key="3">
    <source>
        <dbReference type="SAM" id="SignalP"/>
    </source>
</evidence>
<dbReference type="PANTHER" id="PTHR24321">
    <property type="entry name" value="DEHYDROGENASES, SHORT CHAIN"/>
    <property type="match status" value="1"/>
</dbReference>
<keyword evidence="2" id="KW-0560">Oxidoreductase</keyword>
<dbReference type="AlphaFoldDB" id="A0AAI8VAS6"/>
<evidence type="ECO:0000256" key="1">
    <source>
        <dbReference type="ARBA" id="ARBA00006484"/>
    </source>
</evidence>
<name>A0AAI8VAS6_9PEZI</name>
<keyword evidence="5" id="KW-1185">Reference proteome</keyword>
<accession>A0AAI8VAS6</accession>
<evidence type="ECO:0000313" key="4">
    <source>
        <dbReference type="EMBL" id="CAJ2501433.1"/>
    </source>
</evidence>
<dbReference type="InterPro" id="IPR002347">
    <property type="entry name" value="SDR_fam"/>
</dbReference>
<comment type="caution">
    <text evidence="4">The sequence shown here is derived from an EMBL/GenBank/DDBJ whole genome shotgun (WGS) entry which is preliminary data.</text>
</comment>
<keyword evidence="3" id="KW-0732">Signal</keyword>
<organism evidence="4 5">
    <name type="scientific">Anthostomella pinea</name>
    <dbReference type="NCBI Taxonomy" id="933095"/>
    <lineage>
        <taxon>Eukaryota</taxon>
        <taxon>Fungi</taxon>
        <taxon>Dikarya</taxon>
        <taxon>Ascomycota</taxon>
        <taxon>Pezizomycotina</taxon>
        <taxon>Sordariomycetes</taxon>
        <taxon>Xylariomycetidae</taxon>
        <taxon>Xylariales</taxon>
        <taxon>Xylariaceae</taxon>
        <taxon>Anthostomella</taxon>
    </lineage>
</organism>
<dbReference type="EMBL" id="CAUWAG010000003">
    <property type="protein sequence ID" value="CAJ2501433.1"/>
    <property type="molecule type" value="Genomic_DNA"/>
</dbReference>
<feature type="signal peptide" evidence="3">
    <location>
        <begin position="1"/>
        <end position="19"/>
    </location>
</feature>
<dbReference type="CDD" id="cd05233">
    <property type="entry name" value="SDR_c"/>
    <property type="match status" value="1"/>
</dbReference>
<feature type="chain" id="PRO_5042486381" evidence="3">
    <location>
        <begin position="20"/>
        <end position="460"/>
    </location>
</feature>
<reference evidence="4" key="1">
    <citation type="submission" date="2023-10" db="EMBL/GenBank/DDBJ databases">
        <authorList>
            <person name="Hackl T."/>
        </authorList>
    </citation>
    <scope>NUCLEOTIDE SEQUENCE</scope>
</reference>
<dbReference type="InterPro" id="IPR036291">
    <property type="entry name" value="NAD(P)-bd_dom_sf"/>
</dbReference>
<dbReference type="PANTHER" id="PTHR24321:SF12">
    <property type="entry name" value="SHORT-CHAIN DEHYDROGENASE_REDUCTASE FAMILY, PUTATIVE (AFU_ORTHOLOGUE AFUA_5G14340)-RELATED"/>
    <property type="match status" value="1"/>
</dbReference>
<gene>
    <name evidence="4" type="ORF">KHLLAP_LOCUS1901</name>
</gene>
<evidence type="ECO:0000313" key="5">
    <source>
        <dbReference type="Proteomes" id="UP001295740"/>
    </source>
</evidence>
<comment type="similarity">
    <text evidence="1">Belongs to the short-chain dehydrogenases/reductases (SDR) family.</text>
</comment>
<evidence type="ECO:0000256" key="2">
    <source>
        <dbReference type="ARBA" id="ARBA00023002"/>
    </source>
</evidence>
<dbReference type="PRINTS" id="PR00081">
    <property type="entry name" value="GDHRDH"/>
</dbReference>
<sequence length="460" mass="49407">MHALRACLLSGLCIAAASAKYLVSYNASAGDDPSVLGQLNLGGRERADWPSGQGQNSSVYFKTATDPDGVQAAHVHKNTDFTRAEYHMLKDEIAADTTYYIGYKVRYDSVDYQTFVWQWKNYDSATVGVDNVPAVLTFAKDADDSNYHTITLKANPSAKDGGATVVWSKALTMGRTYAFGLVVNTSQTGGFLQLYFDGALATLTDASGTKTQKLAGNFFPGGSGASSSPKVGLYGSGIGKACSLAFAKNGAQELLVADLNVEADKKTVTEATAVATNPNFIAEAFELDVTLEESVEAAVGYATTFLGRIDYCVHSAGVPGGTFDPIAETSFADFKRLLEVNVQGTFLVTRLVSAAMKSQGPKQVDVSNPKRSVSRGTIVIMASVSYVISVPSMVQYTTSKHCYPRKHKDCRLISFDPAAIDNVPNNIRVNCVCPSWTDTPMTQTAMELSQGSNRQCWLEF</sequence>
<proteinExistence type="inferred from homology"/>
<protein>
    <submittedName>
        <fullName evidence="4">Uu.00g042860.m01.CDS01</fullName>
    </submittedName>
</protein>
<dbReference type="SUPFAM" id="SSF51735">
    <property type="entry name" value="NAD(P)-binding Rossmann-fold domains"/>
    <property type="match status" value="1"/>
</dbReference>
<dbReference type="Gene3D" id="3.40.50.720">
    <property type="entry name" value="NAD(P)-binding Rossmann-like Domain"/>
    <property type="match status" value="1"/>
</dbReference>
<dbReference type="GO" id="GO:0016491">
    <property type="term" value="F:oxidoreductase activity"/>
    <property type="evidence" value="ECO:0007669"/>
    <property type="project" value="UniProtKB-KW"/>
</dbReference>
<dbReference type="Proteomes" id="UP001295740">
    <property type="component" value="Unassembled WGS sequence"/>
</dbReference>